<feature type="region of interest" description="Disordered" evidence="12">
    <location>
        <begin position="368"/>
        <end position="393"/>
    </location>
</feature>
<name>A0A4T3EYB8_9SPHN</name>
<dbReference type="PANTHER" id="PTHR22939">
    <property type="entry name" value="SERINE PROTEASE FAMILY S1C HTRA-RELATED"/>
    <property type="match status" value="1"/>
</dbReference>
<dbReference type="InterPro" id="IPR001478">
    <property type="entry name" value="PDZ"/>
</dbReference>
<dbReference type="SMART" id="SM00228">
    <property type="entry name" value="PDZ"/>
    <property type="match status" value="2"/>
</dbReference>
<proteinExistence type="inferred from homology"/>
<dbReference type="PROSITE" id="PS50106">
    <property type="entry name" value="PDZ"/>
    <property type="match status" value="1"/>
</dbReference>
<dbReference type="Pfam" id="PF13180">
    <property type="entry name" value="PDZ_2"/>
    <property type="match status" value="1"/>
</dbReference>
<dbReference type="InterPro" id="IPR001940">
    <property type="entry name" value="Peptidase_S1C"/>
</dbReference>
<dbReference type="Gene3D" id="2.30.42.10">
    <property type="match status" value="2"/>
</dbReference>
<dbReference type="EC" id="3.4.21.107" evidence="4"/>
<dbReference type="SUPFAM" id="SSF50156">
    <property type="entry name" value="PDZ domain-like"/>
    <property type="match status" value="2"/>
</dbReference>
<evidence type="ECO:0000256" key="2">
    <source>
        <dbReference type="ARBA" id="ARBA00004418"/>
    </source>
</evidence>
<dbReference type="PANTHER" id="PTHR22939:SF130">
    <property type="entry name" value="PERIPLASMIC SERINE ENDOPROTEASE DEGP-LIKE-RELATED"/>
    <property type="match status" value="1"/>
</dbReference>
<evidence type="ECO:0000256" key="5">
    <source>
        <dbReference type="ARBA" id="ARBA00013958"/>
    </source>
</evidence>
<feature type="domain" description="PDZ" evidence="13">
    <location>
        <begin position="266"/>
        <end position="339"/>
    </location>
</feature>
<evidence type="ECO:0000259" key="13">
    <source>
        <dbReference type="PROSITE" id="PS50106"/>
    </source>
</evidence>
<dbReference type="EMBL" id="SSHH01000003">
    <property type="protein sequence ID" value="TIX49521.1"/>
    <property type="molecule type" value="Genomic_DNA"/>
</dbReference>
<dbReference type="Pfam" id="PF13365">
    <property type="entry name" value="Trypsin_2"/>
    <property type="match status" value="1"/>
</dbReference>
<dbReference type="SUPFAM" id="SSF50494">
    <property type="entry name" value="Trypsin-like serine proteases"/>
    <property type="match status" value="1"/>
</dbReference>
<evidence type="ECO:0000256" key="10">
    <source>
        <dbReference type="ARBA" id="ARBA00023016"/>
    </source>
</evidence>
<comment type="subcellular location">
    <subcellularLocation>
        <location evidence="2">Periplasm</location>
    </subcellularLocation>
</comment>
<evidence type="ECO:0000256" key="1">
    <source>
        <dbReference type="ARBA" id="ARBA00001772"/>
    </source>
</evidence>
<evidence type="ECO:0000256" key="9">
    <source>
        <dbReference type="ARBA" id="ARBA00022825"/>
    </source>
</evidence>
<accession>A0A4T3EYB8</accession>
<dbReference type="Pfam" id="PF00595">
    <property type="entry name" value="PDZ"/>
    <property type="match status" value="1"/>
</dbReference>
<dbReference type="GO" id="GO:0006508">
    <property type="term" value="P:proteolysis"/>
    <property type="evidence" value="ECO:0007669"/>
    <property type="project" value="UniProtKB-KW"/>
</dbReference>
<keyword evidence="9" id="KW-0720">Serine protease</keyword>
<comment type="catalytic activity">
    <reaction evidence="1">
        <text>Acts on substrates that are at least partially unfolded. The cleavage site P1 residue is normally between a pair of hydrophobic residues, such as Val-|-Val.</text>
        <dbReference type="EC" id="3.4.21.107"/>
    </reaction>
</comment>
<protein>
    <recommendedName>
        <fullName evidence="5">Probable periplasmic serine endoprotease DegP-like</fullName>
        <ecNumber evidence="4">3.4.21.107</ecNumber>
    </recommendedName>
    <alternativeName>
        <fullName evidence="11">Protease Do</fullName>
    </alternativeName>
</protein>
<comment type="caution">
    <text evidence="14">The sequence shown here is derived from an EMBL/GenBank/DDBJ whole genome shotgun (WGS) entry which is preliminary data.</text>
</comment>
<organism evidence="14 15">
    <name type="scientific">Alteraurantiacibacter aquimixticola</name>
    <dbReference type="NCBI Taxonomy" id="2489173"/>
    <lineage>
        <taxon>Bacteria</taxon>
        <taxon>Pseudomonadati</taxon>
        <taxon>Pseudomonadota</taxon>
        <taxon>Alphaproteobacteria</taxon>
        <taxon>Sphingomonadales</taxon>
        <taxon>Erythrobacteraceae</taxon>
        <taxon>Alteraurantiacibacter</taxon>
    </lineage>
</organism>
<keyword evidence="8" id="KW-0378">Hydrolase</keyword>
<keyword evidence="15" id="KW-1185">Reference proteome</keyword>
<gene>
    <name evidence="14" type="ORF">E5222_11780</name>
</gene>
<comment type="similarity">
    <text evidence="3">Belongs to the peptidase S1C family.</text>
</comment>
<evidence type="ECO:0000313" key="14">
    <source>
        <dbReference type="EMBL" id="TIX49521.1"/>
    </source>
</evidence>
<dbReference type="AlphaFoldDB" id="A0A4T3EYB8"/>
<evidence type="ECO:0000313" key="15">
    <source>
        <dbReference type="Proteomes" id="UP000309389"/>
    </source>
</evidence>
<dbReference type="PRINTS" id="PR00834">
    <property type="entry name" value="PROTEASES2C"/>
</dbReference>
<keyword evidence="6" id="KW-0645">Protease</keyword>
<keyword evidence="7" id="KW-0574">Periplasm</keyword>
<dbReference type="Proteomes" id="UP000309389">
    <property type="component" value="Unassembled WGS sequence"/>
</dbReference>
<evidence type="ECO:0000256" key="3">
    <source>
        <dbReference type="ARBA" id="ARBA00010541"/>
    </source>
</evidence>
<dbReference type="GO" id="GO:0004252">
    <property type="term" value="F:serine-type endopeptidase activity"/>
    <property type="evidence" value="ECO:0007669"/>
    <property type="project" value="InterPro"/>
</dbReference>
<evidence type="ECO:0000256" key="6">
    <source>
        <dbReference type="ARBA" id="ARBA00022670"/>
    </source>
</evidence>
<evidence type="ECO:0000256" key="11">
    <source>
        <dbReference type="ARBA" id="ARBA00032850"/>
    </source>
</evidence>
<dbReference type="InterPro" id="IPR009003">
    <property type="entry name" value="Peptidase_S1_PA"/>
</dbReference>
<evidence type="ECO:0000256" key="7">
    <source>
        <dbReference type="ARBA" id="ARBA00022764"/>
    </source>
</evidence>
<dbReference type="OrthoDB" id="9758917at2"/>
<dbReference type="RefSeq" id="WP_136693998.1">
    <property type="nucleotide sequence ID" value="NZ_SSHH01000003.1"/>
</dbReference>
<evidence type="ECO:0000256" key="12">
    <source>
        <dbReference type="SAM" id="MobiDB-lite"/>
    </source>
</evidence>
<keyword evidence="10" id="KW-0346">Stress response</keyword>
<evidence type="ECO:0000256" key="8">
    <source>
        <dbReference type="ARBA" id="ARBA00022801"/>
    </source>
</evidence>
<evidence type="ECO:0000256" key="4">
    <source>
        <dbReference type="ARBA" id="ARBA00013035"/>
    </source>
</evidence>
<reference evidence="14 15" key="1">
    <citation type="submission" date="2019-04" db="EMBL/GenBank/DDBJ databases">
        <title>Altererythrobacter aquimixticola sp. nov., isolated from sediment of junction between the ocean and a freshwater spring.</title>
        <authorList>
            <person name="Yoon J.-H."/>
        </authorList>
    </citation>
    <scope>NUCLEOTIDE SEQUENCE [LARGE SCALE GENOMIC DNA]</scope>
    <source>
        <strain evidence="14 15">SSKS-13</strain>
    </source>
</reference>
<dbReference type="Gene3D" id="2.40.10.120">
    <property type="match status" value="1"/>
</dbReference>
<sequence>MNKDVKPVRYSYGITSALLLGGAALTLVTGFPAGAQVAQNERPEFHAAAPAAGAPGSFADLTEALMPAVVNISTRQSLTIEGRGNRPITREGQSLGSGFLISADGYIVTNNHVVRPDGRLTLEQATVTLSNGTSYDAELVGADPDSDLAVLKITRAEPFPFVRMAGAHDARVGDWVIAIGNPFGLDGTVTAGIISATYRTTGRRGAYDRYIQTDASINSGNSGGPLFDMSGNVIGINNNIISPTGGSVGIGFAIPTDVAAPIVQALINGDDIQRGYLGVQIQPVNADFAEALGIPENSGEFIQSVQPGEAAEAAGLEAGDVVVSVNGQPITRDQSLSYLVANVEPGTTVPVEFIRNGDRRRVNVTVGRRPSQDELNAQAFNPDAEPEEPLDAENSSSLIEDALGVQGLTITPQIARQLGGDADMTGVVVANVDPNADAARKGLARGAVIESANYQRIENLEDLEAQIRTVREEGRDAILLRVRPRRGPSATVPVRLRNSD</sequence>
<dbReference type="InterPro" id="IPR036034">
    <property type="entry name" value="PDZ_sf"/>
</dbReference>